<organism evidence="2 4">
    <name type="scientific">Rhodotorula toruloides</name>
    <name type="common">Yeast</name>
    <name type="synonym">Rhodosporidium toruloides</name>
    <dbReference type="NCBI Taxonomy" id="5286"/>
    <lineage>
        <taxon>Eukaryota</taxon>
        <taxon>Fungi</taxon>
        <taxon>Dikarya</taxon>
        <taxon>Basidiomycota</taxon>
        <taxon>Pucciniomycotina</taxon>
        <taxon>Microbotryomycetes</taxon>
        <taxon>Sporidiobolales</taxon>
        <taxon>Sporidiobolaceae</taxon>
        <taxon>Rhodotorula</taxon>
    </lineage>
</organism>
<feature type="region of interest" description="Disordered" evidence="1">
    <location>
        <begin position="34"/>
        <end position="55"/>
    </location>
</feature>
<dbReference type="AlphaFoldDB" id="A0A0K3CKN7"/>
<dbReference type="EMBL" id="LCTV02000009">
    <property type="protein sequence ID" value="PRQ72867.1"/>
    <property type="molecule type" value="Genomic_DNA"/>
</dbReference>
<dbReference type="Gene3D" id="3.80.10.10">
    <property type="entry name" value="Ribonuclease Inhibitor"/>
    <property type="match status" value="1"/>
</dbReference>
<proteinExistence type="predicted"/>
<name>A0A0K3CKN7_RHOTO</name>
<evidence type="ECO:0000313" key="4">
    <source>
        <dbReference type="Proteomes" id="UP000199069"/>
    </source>
</evidence>
<evidence type="ECO:0000313" key="2">
    <source>
        <dbReference type="EMBL" id="CTR09252.1"/>
    </source>
</evidence>
<dbReference type="Proteomes" id="UP000239560">
    <property type="component" value="Unassembled WGS sequence"/>
</dbReference>
<feature type="compositionally biased region" description="Low complexity" evidence="1">
    <location>
        <begin position="1"/>
        <end position="11"/>
    </location>
</feature>
<dbReference type="OrthoDB" id="10278600at2759"/>
<gene>
    <name evidence="2" type="primary">FGENESH: predicted gene_9.459</name>
    <name evidence="3" type="ORF">AAT19DRAFT_16791</name>
    <name evidence="2" type="ORF">BN2166_0051130</name>
</gene>
<dbReference type="EMBL" id="CWKI01000009">
    <property type="protein sequence ID" value="CTR09252.1"/>
    <property type="molecule type" value="Genomic_DNA"/>
</dbReference>
<evidence type="ECO:0000313" key="5">
    <source>
        <dbReference type="Proteomes" id="UP000239560"/>
    </source>
</evidence>
<dbReference type="Proteomes" id="UP000199069">
    <property type="component" value="Unassembled WGS sequence"/>
</dbReference>
<feature type="region of interest" description="Disordered" evidence="1">
    <location>
        <begin position="1"/>
        <end position="22"/>
    </location>
</feature>
<reference evidence="3 5" key="2">
    <citation type="journal article" date="2018" name="Elife">
        <title>Functional genomics of lipid metabolism in the oleaginous yeast Rhodosporidium toruloides.</title>
        <authorList>
            <person name="Coradetti S.T."/>
            <person name="Pinel D."/>
            <person name="Geiselman G."/>
            <person name="Ito M."/>
            <person name="Mondo S."/>
            <person name="Reilly M.C."/>
            <person name="Cheng Y.F."/>
            <person name="Bauer S."/>
            <person name="Grigoriev I."/>
            <person name="Gladden J.M."/>
            <person name="Simmons B.A."/>
            <person name="Brem R."/>
            <person name="Arkin A.P."/>
            <person name="Skerker J.M."/>
        </authorList>
    </citation>
    <scope>NUCLEOTIDE SEQUENCE [LARGE SCALE GENOMIC DNA]</scope>
    <source>
        <strain evidence="3 5">NBRC 0880</strain>
    </source>
</reference>
<keyword evidence="4" id="KW-1185">Reference proteome</keyword>
<evidence type="ECO:0000313" key="3">
    <source>
        <dbReference type="EMBL" id="PRQ72867.1"/>
    </source>
</evidence>
<evidence type="ECO:0000256" key="1">
    <source>
        <dbReference type="SAM" id="MobiDB-lite"/>
    </source>
</evidence>
<dbReference type="InterPro" id="IPR032675">
    <property type="entry name" value="LRR_dom_sf"/>
</dbReference>
<dbReference type="SUPFAM" id="SSF52047">
    <property type="entry name" value="RNI-like"/>
    <property type="match status" value="1"/>
</dbReference>
<accession>A0A0K3CKN7</accession>
<sequence>MSDAASCAASSESHRDCPMPSSFRLRRTTRLPAAAEGAAKTDVAPSEPPPTGPTSLLHLPDELLDKIVELAWKEITRHWRLAPCRRLRSSYDRLRFGRLTLRVKNLNGFASAVQARPAFAEYFKELTIWLPGYYCIPLDAEAKLLNLCRVMVNLQQLIFEGVKCENLQARVLLMVCSPSFSSHLTVLSARYAPFLPNQIDLAAGILASQPSLQCLELANPYIPNSSAVPLPAALLAFPSQASYDRLVTLIVSLLAATPACFHKLARLIAFSPALAYLHLYHVPKPAALQPLFASLTRAAQLKGLGLSFAMWSAHDGIGASASGVAMAPYLGLFPSLEELWVGESCLVFDDETISFLHDRQPLESLTLLPGFQTPASEVLAGLKRLQPCFPRRICLDQEEEASKGALLDDYYSLDNGGPFPSQGWLYEEWRLPSWMQGARLSAYHDIERFATSQGAIVDGRVLRSLIVWDEWDEERQHYDQVKASHDKFWGND</sequence>
<reference evidence="2 4" key="1">
    <citation type="submission" date="2015-07" db="EMBL/GenBank/DDBJ databases">
        <authorList>
            <person name="Cajimat M.N.B."/>
            <person name="Milazzo M.L."/>
            <person name="Fulhorst C.F."/>
        </authorList>
    </citation>
    <scope>NUCLEOTIDE SEQUENCE [LARGE SCALE GENOMIC DNA]</scope>
    <source>
        <strain evidence="2">Single colony</strain>
    </source>
</reference>
<protein>
    <submittedName>
        <fullName evidence="2 3">Proteophosphoglycan ppg4</fullName>
    </submittedName>
</protein>